<dbReference type="EMBL" id="LSYS01005805">
    <property type="protein sequence ID" value="OPJ76267.1"/>
    <property type="molecule type" value="Genomic_DNA"/>
</dbReference>
<evidence type="ECO:0000313" key="1">
    <source>
        <dbReference type="EMBL" id="OPJ76267.1"/>
    </source>
</evidence>
<accession>A0A1V4JX90</accession>
<proteinExistence type="predicted"/>
<dbReference type="Proteomes" id="UP000190648">
    <property type="component" value="Unassembled WGS sequence"/>
</dbReference>
<gene>
    <name evidence="1" type="ORF">AV530_009448</name>
</gene>
<protein>
    <submittedName>
        <fullName evidence="1">Uncharacterized protein</fullName>
    </submittedName>
</protein>
<dbReference type="AlphaFoldDB" id="A0A1V4JX90"/>
<organism evidence="1 2">
    <name type="scientific">Patagioenas fasciata monilis</name>
    <dbReference type="NCBI Taxonomy" id="372326"/>
    <lineage>
        <taxon>Eukaryota</taxon>
        <taxon>Metazoa</taxon>
        <taxon>Chordata</taxon>
        <taxon>Craniata</taxon>
        <taxon>Vertebrata</taxon>
        <taxon>Euteleostomi</taxon>
        <taxon>Archelosauria</taxon>
        <taxon>Archosauria</taxon>
        <taxon>Dinosauria</taxon>
        <taxon>Saurischia</taxon>
        <taxon>Theropoda</taxon>
        <taxon>Coelurosauria</taxon>
        <taxon>Aves</taxon>
        <taxon>Neognathae</taxon>
        <taxon>Neoaves</taxon>
        <taxon>Columbimorphae</taxon>
        <taxon>Columbiformes</taxon>
        <taxon>Columbidae</taxon>
        <taxon>Patagioenas</taxon>
    </lineage>
</organism>
<keyword evidence="2" id="KW-1185">Reference proteome</keyword>
<sequence>MEMGHDEPAENIASFNCKSFIMGLVGFEMTSIKKTSIKKTFIKKTFIRKTSIKWMSIKPLTDHDNYWPLWTMREKQKGHQVLKSSATKAGVERGSQGAPSACKRLVKATHGLTLKTIACFQGVRLLSQPRKHHRF</sequence>
<reference evidence="1 2" key="1">
    <citation type="submission" date="2016-02" db="EMBL/GenBank/DDBJ databases">
        <title>Band-tailed pigeon sequencing and assembly.</title>
        <authorList>
            <person name="Soares A.E."/>
            <person name="Novak B.J."/>
            <person name="Rice E.S."/>
            <person name="O'Connell B."/>
            <person name="Chang D."/>
            <person name="Weber S."/>
            <person name="Shapiro B."/>
        </authorList>
    </citation>
    <scope>NUCLEOTIDE SEQUENCE [LARGE SCALE GENOMIC DNA]</scope>
    <source>
        <strain evidence="1">BTP2013</strain>
        <tissue evidence="1">Blood</tissue>
    </source>
</reference>
<evidence type="ECO:0000313" key="2">
    <source>
        <dbReference type="Proteomes" id="UP000190648"/>
    </source>
</evidence>
<name>A0A1V4JX90_PATFA</name>
<comment type="caution">
    <text evidence="1">The sequence shown here is derived from an EMBL/GenBank/DDBJ whole genome shotgun (WGS) entry which is preliminary data.</text>
</comment>